<name>A0A1L5F3T6_CLOKL</name>
<sequence>MEEKYCQSCGMPLSEEFYASESDNKKNYEYCMYCYENGSFKQPNLTMEEMIEVCIPFMKEKGMGEKEARSLMKNVLPNLKRWKKQ</sequence>
<dbReference type="AlphaFoldDB" id="A0A1L5F3T6"/>
<protein>
    <submittedName>
        <fullName evidence="2">Transcriptional regulator</fullName>
    </submittedName>
</protein>
<dbReference type="OrthoDB" id="9801008at2"/>
<dbReference type="RefSeq" id="WP_073537335.1">
    <property type="nucleotide sequence ID" value="NZ_CP018335.1"/>
</dbReference>
<dbReference type="Proteomes" id="UP000184604">
    <property type="component" value="Chromosome"/>
</dbReference>
<accession>A0A1L5F3T6</accession>
<evidence type="ECO:0000313" key="2">
    <source>
        <dbReference type="EMBL" id="APM37647.1"/>
    </source>
</evidence>
<proteinExistence type="predicted"/>
<feature type="domain" description="Putative zinc ribbon" evidence="1">
    <location>
        <begin position="5"/>
        <end position="83"/>
    </location>
</feature>
<reference evidence="2 3" key="1">
    <citation type="submission" date="2016-12" db="EMBL/GenBank/DDBJ databases">
        <title>Complete genome sequence of Clostridium kluyveri JZZ isolated from the pit mud of a Chinese flavor liquor-making factory.</title>
        <authorList>
            <person name="Wang Y."/>
        </authorList>
    </citation>
    <scope>NUCLEOTIDE SEQUENCE [LARGE SCALE GENOMIC DNA]</scope>
    <source>
        <strain evidence="2 3">JZZ</strain>
    </source>
</reference>
<dbReference type="EMBL" id="CP018335">
    <property type="protein sequence ID" value="APM37647.1"/>
    <property type="molecule type" value="Genomic_DNA"/>
</dbReference>
<dbReference type="Pfam" id="PF12674">
    <property type="entry name" value="Zn_ribbon_2"/>
    <property type="match status" value="1"/>
</dbReference>
<gene>
    <name evidence="2" type="ORF">BS101_02200</name>
</gene>
<dbReference type="InterPro" id="IPR025868">
    <property type="entry name" value="Zn_ribbon_dom_put"/>
</dbReference>
<evidence type="ECO:0000259" key="1">
    <source>
        <dbReference type="Pfam" id="PF12674"/>
    </source>
</evidence>
<organism evidence="2 3">
    <name type="scientific">Clostridium kluyveri</name>
    <dbReference type="NCBI Taxonomy" id="1534"/>
    <lineage>
        <taxon>Bacteria</taxon>
        <taxon>Bacillati</taxon>
        <taxon>Bacillota</taxon>
        <taxon>Clostridia</taxon>
        <taxon>Eubacteriales</taxon>
        <taxon>Clostridiaceae</taxon>
        <taxon>Clostridium</taxon>
    </lineage>
</organism>
<evidence type="ECO:0000313" key="3">
    <source>
        <dbReference type="Proteomes" id="UP000184604"/>
    </source>
</evidence>